<dbReference type="AlphaFoldDB" id="A0AAJ0H5A6"/>
<evidence type="ECO:0000256" key="1">
    <source>
        <dbReference type="SAM" id="MobiDB-lite"/>
    </source>
</evidence>
<comment type="caution">
    <text evidence="2">The sequence shown here is derived from an EMBL/GenBank/DDBJ whole genome shotgun (WGS) entry which is preliminary data.</text>
</comment>
<protein>
    <submittedName>
        <fullName evidence="2">Uncharacterized protein</fullName>
    </submittedName>
</protein>
<accession>A0AAJ0H5A6</accession>
<keyword evidence="3" id="KW-1185">Reference proteome</keyword>
<sequence length="202" mass="22130">MPPKRKSIDAEVSASAVPATSKKQKVGTTQGNHTLEELLSWEHDELAEYAFSLQTSATPQQAAPTKKGAAAAVSAPSALTADEINTKAALLQQAIERGVRKDMKWQNSCRNGTSRFAFSTGVACDEVMLRALRLPDGKKQWKQKKITIAEFQACVGYVKKSIRYGVLVLTGENVIIKWSPEDNTLRVSGTYGMPQVQKFDDE</sequence>
<dbReference type="EMBL" id="JAUIQD010000009">
    <property type="protein sequence ID" value="KAK3339814.1"/>
    <property type="molecule type" value="Genomic_DNA"/>
</dbReference>
<gene>
    <name evidence="2" type="ORF">B0T25DRAFT_363753</name>
</gene>
<evidence type="ECO:0000313" key="2">
    <source>
        <dbReference type="EMBL" id="KAK3339814.1"/>
    </source>
</evidence>
<evidence type="ECO:0000313" key="3">
    <source>
        <dbReference type="Proteomes" id="UP001275084"/>
    </source>
</evidence>
<reference evidence="2" key="1">
    <citation type="journal article" date="2023" name="Mol. Phylogenet. Evol.">
        <title>Genome-scale phylogeny and comparative genomics of the fungal order Sordariales.</title>
        <authorList>
            <person name="Hensen N."/>
            <person name="Bonometti L."/>
            <person name="Westerberg I."/>
            <person name="Brannstrom I.O."/>
            <person name="Guillou S."/>
            <person name="Cros-Aarteil S."/>
            <person name="Calhoun S."/>
            <person name="Haridas S."/>
            <person name="Kuo A."/>
            <person name="Mondo S."/>
            <person name="Pangilinan J."/>
            <person name="Riley R."/>
            <person name="LaButti K."/>
            <person name="Andreopoulos B."/>
            <person name="Lipzen A."/>
            <person name="Chen C."/>
            <person name="Yan M."/>
            <person name="Daum C."/>
            <person name="Ng V."/>
            <person name="Clum A."/>
            <person name="Steindorff A."/>
            <person name="Ohm R.A."/>
            <person name="Martin F."/>
            <person name="Silar P."/>
            <person name="Natvig D.O."/>
            <person name="Lalanne C."/>
            <person name="Gautier V."/>
            <person name="Ament-Velasquez S.L."/>
            <person name="Kruys A."/>
            <person name="Hutchinson M.I."/>
            <person name="Powell A.J."/>
            <person name="Barry K."/>
            <person name="Miller A.N."/>
            <person name="Grigoriev I.V."/>
            <person name="Debuchy R."/>
            <person name="Gladieux P."/>
            <person name="Hiltunen Thoren M."/>
            <person name="Johannesson H."/>
        </authorList>
    </citation>
    <scope>NUCLEOTIDE SEQUENCE</scope>
    <source>
        <strain evidence="2">CBS 955.72</strain>
    </source>
</reference>
<reference evidence="2" key="2">
    <citation type="submission" date="2023-06" db="EMBL/GenBank/DDBJ databases">
        <authorList>
            <consortium name="Lawrence Berkeley National Laboratory"/>
            <person name="Haridas S."/>
            <person name="Hensen N."/>
            <person name="Bonometti L."/>
            <person name="Westerberg I."/>
            <person name="Brannstrom I.O."/>
            <person name="Guillou S."/>
            <person name="Cros-Aarteil S."/>
            <person name="Calhoun S."/>
            <person name="Kuo A."/>
            <person name="Mondo S."/>
            <person name="Pangilinan J."/>
            <person name="Riley R."/>
            <person name="Labutti K."/>
            <person name="Andreopoulos B."/>
            <person name="Lipzen A."/>
            <person name="Chen C."/>
            <person name="Yanf M."/>
            <person name="Daum C."/>
            <person name="Ng V."/>
            <person name="Clum A."/>
            <person name="Steindorff A."/>
            <person name="Ohm R."/>
            <person name="Martin F."/>
            <person name="Silar P."/>
            <person name="Natvig D."/>
            <person name="Lalanne C."/>
            <person name="Gautier V."/>
            <person name="Ament-Velasquez S.L."/>
            <person name="Kruys A."/>
            <person name="Hutchinson M.I."/>
            <person name="Powell A.J."/>
            <person name="Barry K."/>
            <person name="Miller A.N."/>
            <person name="Grigoriev I.V."/>
            <person name="Debuchy R."/>
            <person name="Gladieux P."/>
            <person name="Thoren M.H."/>
            <person name="Johannesson H."/>
        </authorList>
    </citation>
    <scope>NUCLEOTIDE SEQUENCE</scope>
    <source>
        <strain evidence="2">CBS 955.72</strain>
    </source>
</reference>
<proteinExistence type="predicted"/>
<dbReference type="Proteomes" id="UP001275084">
    <property type="component" value="Unassembled WGS sequence"/>
</dbReference>
<organism evidence="2 3">
    <name type="scientific">Lasiosphaeria hispida</name>
    <dbReference type="NCBI Taxonomy" id="260671"/>
    <lineage>
        <taxon>Eukaryota</taxon>
        <taxon>Fungi</taxon>
        <taxon>Dikarya</taxon>
        <taxon>Ascomycota</taxon>
        <taxon>Pezizomycotina</taxon>
        <taxon>Sordariomycetes</taxon>
        <taxon>Sordariomycetidae</taxon>
        <taxon>Sordariales</taxon>
        <taxon>Lasiosphaeriaceae</taxon>
        <taxon>Lasiosphaeria</taxon>
    </lineage>
</organism>
<feature type="region of interest" description="Disordered" evidence="1">
    <location>
        <begin position="1"/>
        <end position="30"/>
    </location>
</feature>
<name>A0AAJ0H5A6_9PEZI</name>